<feature type="compositionally biased region" description="Polar residues" evidence="6">
    <location>
        <begin position="514"/>
        <end position="523"/>
    </location>
</feature>
<dbReference type="Proteomes" id="UP000241769">
    <property type="component" value="Unassembled WGS sequence"/>
</dbReference>
<evidence type="ECO:0000256" key="5">
    <source>
        <dbReference type="ARBA" id="ARBA00023157"/>
    </source>
</evidence>
<dbReference type="Gene3D" id="1.10.510.10">
    <property type="entry name" value="Transferase(Phosphotransferase) domain 1"/>
    <property type="match status" value="1"/>
</dbReference>
<name>A0A2P6NQ93_9EUKA</name>
<keyword evidence="3" id="KW-1133">Transmembrane helix</keyword>
<dbReference type="GO" id="GO:0007169">
    <property type="term" value="P:cell surface receptor protein tyrosine kinase signaling pathway"/>
    <property type="evidence" value="ECO:0007669"/>
    <property type="project" value="TreeGrafter"/>
</dbReference>
<keyword evidence="5" id="KW-1015">Disulfide bond</keyword>
<keyword evidence="11" id="KW-1185">Reference proteome</keyword>
<evidence type="ECO:0000256" key="7">
    <source>
        <dbReference type="SAM" id="SignalP"/>
    </source>
</evidence>
<comment type="caution">
    <text evidence="10">The sequence shown here is derived from an EMBL/GenBank/DDBJ whole genome shotgun (WGS) entry which is preliminary data.</text>
</comment>
<dbReference type="OrthoDB" id="19274at2759"/>
<dbReference type="InterPro" id="IPR000203">
    <property type="entry name" value="GPS"/>
</dbReference>
<feature type="signal peptide" evidence="7">
    <location>
        <begin position="1"/>
        <end position="17"/>
    </location>
</feature>
<feature type="domain" description="Protein kinase" evidence="8">
    <location>
        <begin position="776"/>
        <end position="1046"/>
    </location>
</feature>
<sequence length="1064" mass="114556">MRNIVFHILLFASFAAAQTCYGSGATFLEALSAAQSQAPCVDVILTVSGYTNENSNLAWSGSLLNSITLTISPIMLRVSANLNISGTQSVDISNIIWENSTVSLGSDVKSLSVQATQMSSVFLSLDNPSTNTITFSSVSLRNTSLLQTYNSQTKTVLCSSWTLSSVIMDSSHFDLGGSGSINGQSTFTNSGITTITGIITASFISSYVHANSVNTIQGCHFTNPHGLSRPMISGFGNNIREKTVFQDIAMSSSVINVTGTVDISDSSFIGCSSPLVTAGGDLGSIKMNQITVDSCDFTSTYGISGTRLDVQNSSFVNNGGIRPILNAGVMSLYNVSFFDNSNAPAVEIGTFQTATFSLCNFNGSSATNDGWAVNIASSGNLSDVGSVYSSSAIHAAILSSGSNVSIQQSNFTVASTPIIVSDGTCEMIGTTVTDGPFASVTMQGSFNSFTTDSPSIFCRVSPSDRSKVFLLSNICGGNRFSMSDRTCSHQACPNLGSSTTVTTTTTFNGPETTSQTDAPTTISPRGISDEQANVSLQGIGSVERNVSSQSIYNIISQLFSNMTSSNPFNAISPSLSITAYDTSRSPNTSDVYRLVLGEREDETATASIRRSLIQTLTSVHPDGSPDLIVFTNYEYNKGGFTSQIPANLSASVYGLTLTDRNGGVVEVINAAYNISISIPTRCVTSGDQLSSLSCLYLNETSDTWSSDGCTTERNFTSFVITCNCNHLTNFTVGSVKSQPIDETTKSVTPIIIGATVGAFADSNDVPIDSIDGQKLVVLENKITEGDNCVIYRGLQSGTTYVAVKKLTNDVDHKRANREIAVLRALHHPNVVQYLSHYKDGSGDVCILYELMDYNLLNKLKSMKGQEMLTDDRVLQIGKALSYLESMNVIHTQVSARNVLIKGSTAKLCSFGNAIAKDRRDEINGEISRWDVSVRLSLYEGLTSKCLLKAPEVMMRGTYSHSSDIWSFGIFFWEVMNEGQTPYPDQSERICFERGKNYDWSWKAEVKDRISIRQIVTELQALLPDEKKEQHLFEASEAATPSKHDYAFSPQQAYSFSPHQSGSRV</sequence>
<evidence type="ECO:0000259" key="9">
    <source>
        <dbReference type="PROSITE" id="PS50221"/>
    </source>
</evidence>
<keyword evidence="10" id="KW-0808">Transferase</keyword>
<dbReference type="Gene3D" id="2.60.220.50">
    <property type="match status" value="1"/>
</dbReference>
<evidence type="ECO:0000256" key="2">
    <source>
        <dbReference type="ARBA" id="ARBA00022692"/>
    </source>
</evidence>
<protein>
    <submittedName>
        <fullName evidence="10">Tyrosine-protein kinase FRK-like</fullName>
    </submittedName>
</protein>
<dbReference type="InterPro" id="IPR000719">
    <property type="entry name" value="Prot_kinase_dom"/>
</dbReference>
<keyword evidence="4" id="KW-0472">Membrane</keyword>
<dbReference type="AlphaFoldDB" id="A0A2P6NQ93"/>
<dbReference type="InterPro" id="IPR046338">
    <property type="entry name" value="GAIN_dom_sf"/>
</dbReference>
<proteinExistence type="predicted"/>
<dbReference type="GO" id="GO:0005524">
    <property type="term" value="F:ATP binding"/>
    <property type="evidence" value="ECO:0007669"/>
    <property type="project" value="InterPro"/>
</dbReference>
<dbReference type="STRING" id="1890364.A0A2P6NQ93"/>
<dbReference type="EMBL" id="MDYQ01000035">
    <property type="protein sequence ID" value="PRP86127.1"/>
    <property type="molecule type" value="Genomic_DNA"/>
</dbReference>
<dbReference type="InterPro" id="IPR050122">
    <property type="entry name" value="RTK"/>
</dbReference>
<evidence type="ECO:0000256" key="3">
    <source>
        <dbReference type="ARBA" id="ARBA00022989"/>
    </source>
</evidence>
<evidence type="ECO:0000256" key="1">
    <source>
        <dbReference type="ARBA" id="ARBA00004370"/>
    </source>
</evidence>
<evidence type="ECO:0000313" key="11">
    <source>
        <dbReference type="Proteomes" id="UP000241769"/>
    </source>
</evidence>
<evidence type="ECO:0000256" key="4">
    <source>
        <dbReference type="ARBA" id="ARBA00023136"/>
    </source>
</evidence>
<feature type="chain" id="PRO_5015173520" evidence="7">
    <location>
        <begin position="18"/>
        <end position="1064"/>
    </location>
</feature>
<dbReference type="InterPro" id="IPR057244">
    <property type="entry name" value="GAIN_B"/>
</dbReference>
<dbReference type="PANTHER" id="PTHR24416">
    <property type="entry name" value="TYROSINE-PROTEIN KINASE RECEPTOR"/>
    <property type="match status" value="1"/>
</dbReference>
<organism evidence="10 11">
    <name type="scientific">Planoprotostelium fungivorum</name>
    <dbReference type="NCBI Taxonomy" id="1890364"/>
    <lineage>
        <taxon>Eukaryota</taxon>
        <taxon>Amoebozoa</taxon>
        <taxon>Evosea</taxon>
        <taxon>Variosea</taxon>
        <taxon>Cavosteliida</taxon>
        <taxon>Cavosteliaceae</taxon>
        <taxon>Planoprotostelium</taxon>
    </lineage>
</organism>
<dbReference type="Pfam" id="PF01825">
    <property type="entry name" value="GPS"/>
    <property type="match status" value="1"/>
</dbReference>
<keyword evidence="7" id="KW-0732">Signal</keyword>
<evidence type="ECO:0000256" key="6">
    <source>
        <dbReference type="SAM" id="MobiDB-lite"/>
    </source>
</evidence>
<accession>A0A2P6NQ93</accession>
<feature type="domain" description="GAIN-B" evidence="9">
    <location>
        <begin position="567"/>
        <end position="743"/>
    </location>
</feature>
<feature type="region of interest" description="Disordered" evidence="6">
    <location>
        <begin position="506"/>
        <end position="526"/>
    </location>
</feature>
<dbReference type="GO" id="GO:0004714">
    <property type="term" value="F:transmembrane receptor protein tyrosine kinase activity"/>
    <property type="evidence" value="ECO:0007669"/>
    <property type="project" value="TreeGrafter"/>
</dbReference>
<dbReference type="SUPFAM" id="SSF56112">
    <property type="entry name" value="Protein kinase-like (PK-like)"/>
    <property type="match status" value="1"/>
</dbReference>
<dbReference type="SMART" id="SM00303">
    <property type="entry name" value="GPS"/>
    <property type="match status" value="1"/>
</dbReference>
<evidence type="ECO:0000313" key="10">
    <source>
        <dbReference type="EMBL" id="PRP86127.1"/>
    </source>
</evidence>
<dbReference type="GO" id="GO:0043235">
    <property type="term" value="C:receptor complex"/>
    <property type="evidence" value="ECO:0007669"/>
    <property type="project" value="TreeGrafter"/>
</dbReference>
<comment type="subcellular location">
    <subcellularLocation>
        <location evidence="1">Membrane</location>
    </subcellularLocation>
</comment>
<dbReference type="InParanoid" id="A0A2P6NQ93"/>
<dbReference type="PROSITE" id="PS50011">
    <property type="entry name" value="PROTEIN_KINASE_DOM"/>
    <property type="match status" value="1"/>
</dbReference>
<evidence type="ECO:0000259" key="8">
    <source>
        <dbReference type="PROSITE" id="PS50011"/>
    </source>
</evidence>
<gene>
    <name evidence="10" type="ORF">PROFUN_03114</name>
</gene>
<reference evidence="10 11" key="1">
    <citation type="journal article" date="2018" name="Genome Biol. Evol.">
        <title>Multiple Roots of Fruiting Body Formation in Amoebozoa.</title>
        <authorList>
            <person name="Hillmann F."/>
            <person name="Forbes G."/>
            <person name="Novohradska S."/>
            <person name="Ferling I."/>
            <person name="Riege K."/>
            <person name="Groth M."/>
            <person name="Westermann M."/>
            <person name="Marz M."/>
            <person name="Spaller T."/>
            <person name="Winckler T."/>
            <person name="Schaap P."/>
            <person name="Glockner G."/>
        </authorList>
    </citation>
    <scope>NUCLEOTIDE SEQUENCE [LARGE SCALE GENOMIC DNA]</scope>
    <source>
        <strain evidence="10 11">Jena</strain>
    </source>
</reference>
<dbReference type="InterPro" id="IPR011009">
    <property type="entry name" value="Kinase-like_dom_sf"/>
</dbReference>
<keyword evidence="2" id="KW-0812">Transmembrane</keyword>
<dbReference type="InterPro" id="IPR001245">
    <property type="entry name" value="Ser-Thr/Tyr_kinase_cat_dom"/>
</dbReference>
<dbReference type="Pfam" id="PF07714">
    <property type="entry name" value="PK_Tyr_Ser-Thr"/>
    <property type="match status" value="1"/>
</dbReference>
<dbReference type="PROSITE" id="PS50221">
    <property type="entry name" value="GAIN_B"/>
    <property type="match status" value="1"/>
</dbReference>
<keyword evidence="10" id="KW-0418">Kinase</keyword>
<dbReference type="GO" id="GO:0005886">
    <property type="term" value="C:plasma membrane"/>
    <property type="evidence" value="ECO:0007669"/>
    <property type="project" value="TreeGrafter"/>
</dbReference>
<dbReference type="PANTHER" id="PTHR24416:SF611">
    <property type="entry name" value="TYROSINE-PROTEIN KINASE TRANSMEMBRANE RECEPTOR ROR"/>
    <property type="match status" value="1"/>
</dbReference>